<name>X1UA15_9ZZZZ</name>
<evidence type="ECO:0000256" key="6">
    <source>
        <dbReference type="ARBA" id="ARBA00022679"/>
    </source>
</evidence>
<gene>
    <name evidence="10" type="ORF">S12H4_47933</name>
</gene>
<reference evidence="10" key="1">
    <citation type="journal article" date="2014" name="Front. Microbiol.">
        <title>High frequency of phylogenetically diverse reductive dehalogenase-homologous genes in deep subseafloor sedimentary metagenomes.</title>
        <authorList>
            <person name="Kawai M."/>
            <person name="Futagami T."/>
            <person name="Toyoda A."/>
            <person name="Takaki Y."/>
            <person name="Nishi S."/>
            <person name="Hori S."/>
            <person name="Arai W."/>
            <person name="Tsubouchi T."/>
            <person name="Morono Y."/>
            <person name="Uchiyama I."/>
            <person name="Ito T."/>
            <person name="Fujiyama A."/>
            <person name="Inagaki F."/>
            <person name="Takami H."/>
        </authorList>
    </citation>
    <scope>NUCLEOTIDE SEQUENCE</scope>
    <source>
        <strain evidence="10">Expedition CK06-06</strain>
    </source>
</reference>
<dbReference type="GO" id="GO:0051539">
    <property type="term" value="F:4 iron, 4 sulfur cluster binding"/>
    <property type="evidence" value="ECO:0007669"/>
    <property type="project" value="UniProtKB-KW"/>
</dbReference>
<evidence type="ECO:0000256" key="3">
    <source>
        <dbReference type="ARBA" id="ARBA00012669"/>
    </source>
</evidence>
<organism evidence="10">
    <name type="scientific">marine sediment metagenome</name>
    <dbReference type="NCBI Taxonomy" id="412755"/>
    <lineage>
        <taxon>unclassified sequences</taxon>
        <taxon>metagenomes</taxon>
        <taxon>ecological metagenomes</taxon>
    </lineage>
</organism>
<comment type="cofactor">
    <cofactor evidence="1">
        <name>[4Fe-4S] cluster</name>
        <dbReference type="ChEBI" id="CHEBI:49883"/>
    </cofactor>
</comment>
<dbReference type="InterPro" id="IPR003473">
    <property type="entry name" value="NadA"/>
</dbReference>
<evidence type="ECO:0000256" key="7">
    <source>
        <dbReference type="ARBA" id="ARBA00022723"/>
    </source>
</evidence>
<proteinExistence type="predicted"/>
<dbReference type="AlphaFoldDB" id="X1UA15"/>
<comment type="pathway">
    <text evidence="2">Cofactor biosynthesis; NAD(+) biosynthesis; quinolinate from iminoaspartate: step 1/1.</text>
</comment>
<dbReference type="Gene3D" id="3.40.50.10800">
    <property type="entry name" value="NadA-like"/>
    <property type="match status" value="2"/>
</dbReference>
<evidence type="ECO:0000256" key="5">
    <source>
        <dbReference type="ARBA" id="ARBA00022642"/>
    </source>
</evidence>
<dbReference type="GO" id="GO:0034628">
    <property type="term" value="P:'de novo' NAD+ biosynthetic process from L-aspartate"/>
    <property type="evidence" value="ECO:0007669"/>
    <property type="project" value="TreeGrafter"/>
</dbReference>
<accession>X1UA15</accession>
<evidence type="ECO:0000313" key="10">
    <source>
        <dbReference type="EMBL" id="GAJ14329.1"/>
    </source>
</evidence>
<feature type="non-terminal residue" evidence="10">
    <location>
        <position position="1"/>
    </location>
</feature>
<dbReference type="PANTHER" id="PTHR30573:SF0">
    <property type="entry name" value="QUINOLINATE SYNTHASE, CHLOROPLASTIC"/>
    <property type="match status" value="1"/>
</dbReference>
<comment type="caution">
    <text evidence="10">The sequence shown here is derived from an EMBL/GenBank/DDBJ whole genome shotgun (WGS) entry which is preliminary data.</text>
</comment>
<dbReference type="SUPFAM" id="SSF142754">
    <property type="entry name" value="NadA-like"/>
    <property type="match status" value="1"/>
</dbReference>
<evidence type="ECO:0000256" key="8">
    <source>
        <dbReference type="ARBA" id="ARBA00023004"/>
    </source>
</evidence>
<evidence type="ECO:0000256" key="1">
    <source>
        <dbReference type="ARBA" id="ARBA00001966"/>
    </source>
</evidence>
<keyword evidence="5" id="KW-0662">Pyridine nucleotide biosynthesis</keyword>
<evidence type="ECO:0000256" key="9">
    <source>
        <dbReference type="ARBA" id="ARBA00023014"/>
    </source>
</evidence>
<keyword evidence="7" id="KW-0479">Metal-binding</keyword>
<keyword evidence="9" id="KW-0411">Iron-sulfur</keyword>
<keyword evidence="8" id="KW-0408">Iron</keyword>
<dbReference type="EMBL" id="BARW01029897">
    <property type="protein sequence ID" value="GAJ14329.1"/>
    <property type="molecule type" value="Genomic_DNA"/>
</dbReference>
<dbReference type="Pfam" id="PF02445">
    <property type="entry name" value="NadA"/>
    <property type="match status" value="1"/>
</dbReference>
<keyword evidence="6" id="KW-0808">Transferase</keyword>
<evidence type="ECO:0000256" key="2">
    <source>
        <dbReference type="ARBA" id="ARBA00005065"/>
    </source>
</evidence>
<dbReference type="GO" id="GO:0046872">
    <property type="term" value="F:metal ion binding"/>
    <property type="evidence" value="ECO:0007669"/>
    <property type="project" value="UniProtKB-KW"/>
</dbReference>
<sequence>ILNSDKTVLIPDKNALCPMAAMLPAELVQLYREKYPSSKVVLYINTLAEAKAYCDAVCTSANSAEIMNRMDAKTILFGPDWNLAQYAKDYTDKTLVSIPKFGFCPVHMLFNKEAILSLKKIHPDAEVLAHPECPPEICEVADFVGSTSKIYRQALVSKSRKFIVATEVGLIHRLKKGRNDVVFIPAYEEAVCAHMKLHTLEKVYLSLKHMRYEVTVPPKIMTLARNAVDVMLNTRETLS</sequence>
<protein>
    <recommendedName>
        <fullName evidence="3">quinolinate synthase</fullName>
        <ecNumber evidence="3">2.5.1.72</ecNumber>
    </recommendedName>
</protein>
<dbReference type="PANTHER" id="PTHR30573">
    <property type="entry name" value="QUINOLINATE SYNTHETASE A"/>
    <property type="match status" value="1"/>
</dbReference>
<dbReference type="UniPathway" id="UPA00253">
    <property type="reaction ID" value="UER00327"/>
</dbReference>
<keyword evidence="4" id="KW-0004">4Fe-4S</keyword>
<dbReference type="InterPro" id="IPR036094">
    <property type="entry name" value="NadA_sf"/>
</dbReference>
<evidence type="ECO:0000256" key="4">
    <source>
        <dbReference type="ARBA" id="ARBA00022485"/>
    </source>
</evidence>
<dbReference type="GO" id="GO:0008987">
    <property type="term" value="F:quinolinate synthetase A activity"/>
    <property type="evidence" value="ECO:0007669"/>
    <property type="project" value="InterPro"/>
</dbReference>
<dbReference type="EC" id="2.5.1.72" evidence="3"/>